<gene>
    <name evidence="1" type="ORF">METZ01_LOCUS81593</name>
</gene>
<reference evidence="1" key="1">
    <citation type="submission" date="2018-05" db="EMBL/GenBank/DDBJ databases">
        <authorList>
            <person name="Lanie J.A."/>
            <person name="Ng W.-L."/>
            <person name="Kazmierczak K.M."/>
            <person name="Andrzejewski T.M."/>
            <person name="Davidsen T.M."/>
            <person name="Wayne K.J."/>
            <person name="Tettelin H."/>
            <person name="Glass J.I."/>
            <person name="Rusch D."/>
            <person name="Podicherti R."/>
            <person name="Tsui H.-C.T."/>
            <person name="Winkler M.E."/>
        </authorList>
    </citation>
    <scope>NUCLEOTIDE SEQUENCE</scope>
</reference>
<evidence type="ECO:0000313" key="1">
    <source>
        <dbReference type="EMBL" id="SVA28739.1"/>
    </source>
</evidence>
<sequence>MKMKKIYTNSLISLLAVFTIVNNDLIAKEIDESAEIVHVANFQYTPNTSQVVSRTLMDTLIHGYDGWGSYFSMSPGDMMITVYRAETDGNLKAVNIPVAHWGSSSDDLTISIHKTSYPFNTNGDEYDQYSVNGAGWLGGYDEDNNGILELTGSNWIDGDGYYGNCNNTDMIDNNQDPLGTFSASSGPTGTPLKGLLWPDGSTAATLNPADHPDLNNGGGDNWIQLSDYGSEPTVSAGDYICVAVHYTGSG</sequence>
<proteinExistence type="predicted"/>
<accession>A0A381UKS1</accession>
<feature type="non-terminal residue" evidence="1">
    <location>
        <position position="250"/>
    </location>
</feature>
<dbReference type="EMBL" id="UINC01006637">
    <property type="protein sequence ID" value="SVA28739.1"/>
    <property type="molecule type" value="Genomic_DNA"/>
</dbReference>
<name>A0A381UKS1_9ZZZZ</name>
<organism evidence="1">
    <name type="scientific">marine metagenome</name>
    <dbReference type="NCBI Taxonomy" id="408172"/>
    <lineage>
        <taxon>unclassified sequences</taxon>
        <taxon>metagenomes</taxon>
        <taxon>ecological metagenomes</taxon>
    </lineage>
</organism>
<protein>
    <submittedName>
        <fullName evidence="1">Uncharacterized protein</fullName>
    </submittedName>
</protein>
<dbReference type="AlphaFoldDB" id="A0A381UKS1"/>